<dbReference type="Gene3D" id="3.10.180.10">
    <property type="entry name" value="2,3-Dihydroxybiphenyl 1,2-Dioxygenase, domain 1"/>
    <property type="match status" value="1"/>
</dbReference>
<keyword evidence="3" id="KW-1185">Reference proteome</keyword>
<evidence type="ECO:0000313" key="3">
    <source>
        <dbReference type="Proteomes" id="UP000282311"/>
    </source>
</evidence>
<dbReference type="OrthoDB" id="2608626at2"/>
<sequence length="117" mass="13708">MLVKKDTLGIMHYVKDLEAASQWYRDNLGFSIGDYDFNEFVELTVEGQYVMHLFKSLDSRPAEKAYFVLGTDDIENTYHTLRQRKVDLRPLRHYGDHAGFTLKDCDGNVLMICQYFN</sequence>
<dbReference type="RefSeq" id="WP_120747593.1">
    <property type="nucleotide sequence ID" value="NZ_RBAH01000008.1"/>
</dbReference>
<dbReference type="InterPro" id="IPR004360">
    <property type="entry name" value="Glyas_Fos-R_dOase_dom"/>
</dbReference>
<evidence type="ECO:0000313" key="2">
    <source>
        <dbReference type="EMBL" id="RKN84338.1"/>
    </source>
</evidence>
<organism evidence="2 3">
    <name type="scientific">Paenibacillus ginsengarvi</name>
    <dbReference type="NCBI Taxonomy" id="400777"/>
    <lineage>
        <taxon>Bacteria</taxon>
        <taxon>Bacillati</taxon>
        <taxon>Bacillota</taxon>
        <taxon>Bacilli</taxon>
        <taxon>Bacillales</taxon>
        <taxon>Paenibacillaceae</taxon>
        <taxon>Paenibacillus</taxon>
    </lineage>
</organism>
<dbReference type="EMBL" id="RBAH01000008">
    <property type="protein sequence ID" value="RKN84338.1"/>
    <property type="molecule type" value="Genomic_DNA"/>
</dbReference>
<dbReference type="Proteomes" id="UP000282311">
    <property type="component" value="Unassembled WGS sequence"/>
</dbReference>
<dbReference type="CDD" id="cd06587">
    <property type="entry name" value="VOC"/>
    <property type="match status" value="1"/>
</dbReference>
<protein>
    <submittedName>
        <fullName evidence="2">VOC family protein</fullName>
    </submittedName>
</protein>
<accession>A0A3B0CHX6</accession>
<dbReference type="InterPro" id="IPR037523">
    <property type="entry name" value="VOC_core"/>
</dbReference>
<dbReference type="InterPro" id="IPR029068">
    <property type="entry name" value="Glyas_Bleomycin-R_OHBP_Dase"/>
</dbReference>
<name>A0A3B0CHX6_9BACL</name>
<evidence type="ECO:0000259" key="1">
    <source>
        <dbReference type="PROSITE" id="PS51819"/>
    </source>
</evidence>
<reference evidence="2 3" key="1">
    <citation type="journal article" date="2007" name="Int. J. Syst. Evol. Microbiol.">
        <title>Paenibacillus ginsengarvi sp. nov., isolated from soil from ginseng cultivation.</title>
        <authorList>
            <person name="Yoon M.H."/>
            <person name="Ten L.N."/>
            <person name="Im W.T."/>
        </authorList>
    </citation>
    <scope>NUCLEOTIDE SEQUENCE [LARGE SCALE GENOMIC DNA]</scope>
    <source>
        <strain evidence="2 3">KCTC 13059</strain>
    </source>
</reference>
<dbReference type="Pfam" id="PF00903">
    <property type="entry name" value="Glyoxalase"/>
    <property type="match status" value="1"/>
</dbReference>
<dbReference type="SUPFAM" id="SSF54593">
    <property type="entry name" value="Glyoxalase/Bleomycin resistance protein/Dihydroxybiphenyl dioxygenase"/>
    <property type="match status" value="1"/>
</dbReference>
<proteinExistence type="predicted"/>
<dbReference type="AlphaFoldDB" id="A0A3B0CHX6"/>
<dbReference type="PROSITE" id="PS51819">
    <property type="entry name" value="VOC"/>
    <property type="match status" value="1"/>
</dbReference>
<comment type="caution">
    <text evidence="2">The sequence shown here is derived from an EMBL/GenBank/DDBJ whole genome shotgun (WGS) entry which is preliminary data.</text>
</comment>
<gene>
    <name evidence="2" type="ORF">D7M11_12650</name>
</gene>
<feature type="domain" description="VOC" evidence="1">
    <location>
        <begin position="6"/>
        <end position="115"/>
    </location>
</feature>